<proteinExistence type="predicted"/>
<keyword evidence="4" id="KW-1185">Reference proteome</keyword>
<dbReference type="RefSeq" id="WP_075127769.1">
    <property type="nucleotide sequence ID" value="NZ_MSIE01000043.1"/>
</dbReference>
<evidence type="ECO:0000313" key="3">
    <source>
        <dbReference type="EMBL" id="OLF15300.1"/>
    </source>
</evidence>
<evidence type="ECO:0000313" key="4">
    <source>
        <dbReference type="Proteomes" id="UP000185596"/>
    </source>
</evidence>
<dbReference type="Proteomes" id="UP000185596">
    <property type="component" value="Unassembled WGS sequence"/>
</dbReference>
<sequence>MGAADDRDPDEVSFAVVRHGFDRTAVREHVAELLERIERAEADRLEAQAQAAELQGELEIARREITALTERLDSLGTPEGADSERMVEVAKAQAAEITARAKAAAEDTWSAAEQASAALRDRYRALLTELDEQHRQLTASHTSIMSTAQAQAEELTTVAERRRRELDAEAERDRIRIDREFSESITSKREALTRELEARRTACEREVGEKLRAADEEARRRVESVTEQVTRLTEVRSQLSERLRGTQQLLERSAALLEPSDLEKEHDPDERLTMPDPAGAGPTTNAATKRTVPPPRAKRSHPAKR</sequence>
<dbReference type="AlphaFoldDB" id="A0A1Q8CLS7"/>
<reference evidence="3 4" key="1">
    <citation type="submission" date="2016-12" db="EMBL/GenBank/DDBJ databases">
        <title>The draft genome sequence of Actinophytocola sp. 11-183.</title>
        <authorList>
            <person name="Wang W."/>
            <person name="Yuan L."/>
        </authorList>
    </citation>
    <scope>NUCLEOTIDE SEQUENCE [LARGE SCALE GENOMIC DNA]</scope>
    <source>
        <strain evidence="3 4">11-183</strain>
    </source>
</reference>
<feature type="region of interest" description="Disordered" evidence="2">
    <location>
        <begin position="244"/>
        <end position="305"/>
    </location>
</feature>
<gene>
    <name evidence="3" type="ORF">BU204_22830</name>
</gene>
<feature type="coiled-coil region" evidence="1">
    <location>
        <begin position="23"/>
        <end position="140"/>
    </location>
</feature>
<name>A0A1Q8CLS7_9PSEU</name>
<feature type="compositionally biased region" description="Basic and acidic residues" evidence="2">
    <location>
        <begin position="261"/>
        <end position="273"/>
    </location>
</feature>
<evidence type="ECO:0000256" key="1">
    <source>
        <dbReference type="SAM" id="Coils"/>
    </source>
</evidence>
<protein>
    <recommendedName>
        <fullName evidence="5">Cellulose-binding protein</fullName>
    </recommendedName>
</protein>
<organism evidence="3 4">
    <name type="scientific">Actinophytocola xanthii</name>
    <dbReference type="NCBI Taxonomy" id="1912961"/>
    <lineage>
        <taxon>Bacteria</taxon>
        <taxon>Bacillati</taxon>
        <taxon>Actinomycetota</taxon>
        <taxon>Actinomycetes</taxon>
        <taxon>Pseudonocardiales</taxon>
        <taxon>Pseudonocardiaceae</taxon>
    </lineage>
</organism>
<dbReference type="OrthoDB" id="3691987at2"/>
<dbReference type="EMBL" id="MSIE01000043">
    <property type="protein sequence ID" value="OLF15300.1"/>
    <property type="molecule type" value="Genomic_DNA"/>
</dbReference>
<feature type="compositionally biased region" description="Low complexity" evidence="2">
    <location>
        <begin position="277"/>
        <end position="288"/>
    </location>
</feature>
<comment type="caution">
    <text evidence="3">The sequence shown here is derived from an EMBL/GenBank/DDBJ whole genome shotgun (WGS) entry which is preliminary data.</text>
</comment>
<evidence type="ECO:0008006" key="5">
    <source>
        <dbReference type="Google" id="ProtNLM"/>
    </source>
</evidence>
<evidence type="ECO:0000256" key="2">
    <source>
        <dbReference type="SAM" id="MobiDB-lite"/>
    </source>
</evidence>
<dbReference type="STRING" id="1912961.BU204_22830"/>
<feature type="compositionally biased region" description="Basic residues" evidence="2">
    <location>
        <begin position="296"/>
        <end position="305"/>
    </location>
</feature>
<keyword evidence="1" id="KW-0175">Coiled coil</keyword>
<accession>A0A1Q8CLS7</accession>